<evidence type="ECO:0000256" key="7">
    <source>
        <dbReference type="SAM" id="MobiDB-lite"/>
    </source>
</evidence>
<proteinExistence type="inferred from homology"/>
<protein>
    <recommendedName>
        <fullName evidence="3">alpha-L-fucosidase</fullName>
        <ecNumber evidence="3">3.2.1.51</ecNumber>
    </recommendedName>
</protein>
<dbReference type="Pfam" id="PF01120">
    <property type="entry name" value="Alpha_L_fucos"/>
    <property type="match status" value="1"/>
</dbReference>
<keyword evidence="5" id="KW-0378">Hydrolase</keyword>
<dbReference type="InterPro" id="IPR017853">
    <property type="entry name" value="GH"/>
</dbReference>
<dbReference type="InterPro" id="IPR016286">
    <property type="entry name" value="FUC_metazoa-typ"/>
</dbReference>
<dbReference type="SMART" id="SM00812">
    <property type="entry name" value="Alpha_L_fucos"/>
    <property type="match status" value="1"/>
</dbReference>
<comment type="caution">
    <text evidence="9">The sequence shown here is derived from an EMBL/GenBank/DDBJ whole genome shotgun (WGS) entry which is preliminary data.</text>
</comment>
<evidence type="ECO:0000256" key="5">
    <source>
        <dbReference type="ARBA" id="ARBA00022801"/>
    </source>
</evidence>
<dbReference type="Gene3D" id="2.60.120.260">
    <property type="entry name" value="Galactose-binding domain-like"/>
    <property type="match status" value="1"/>
</dbReference>
<dbReference type="InterPro" id="IPR000933">
    <property type="entry name" value="Glyco_hydro_29"/>
</dbReference>
<dbReference type="SUPFAM" id="SSF51445">
    <property type="entry name" value="(Trans)glycosidases"/>
    <property type="match status" value="1"/>
</dbReference>
<comment type="similarity">
    <text evidence="2">Belongs to the glycosyl hydrolase 29 family.</text>
</comment>
<evidence type="ECO:0000256" key="2">
    <source>
        <dbReference type="ARBA" id="ARBA00007951"/>
    </source>
</evidence>
<comment type="function">
    <text evidence="1">Alpha-L-fucosidase is responsible for hydrolyzing the alpha-1,6-linked fucose joined to the reducing-end N-acetylglucosamine of the carbohydrate moieties of glycoproteins.</text>
</comment>
<keyword evidence="4" id="KW-0732">Signal</keyword>
<dbReference type="Gene3D" id="3.20.20.80">
    <property type="entry name" value="Glycosidases"/>
    <property type="match status" value="1"/>
</dbReference>
<dbReference type="PANTHER" id="PTHR10030:SF37">
    <property type="entry name" value="ALPHA-L-FUCOSIDASE-RELATED"/>
    <property type="match status" value="1"/>
</dbReference>
<evidence type="ECO:0000256" key="1">
    <source>
        <dbReference type="ARBA" id="ARBA00004071"/>
    </source>
</evidence>
<evidence type="ECO:0000313" key="9">
    <source>
        <dbReference type="EMBL" id="MBK0332969.1"/>
    </source>
</evidence>
<reference evidence="9 10" key="1">
    <citation type="submission" date="2020-12" db="EMBL/GenBank/DDBJ databases">
        <title>Brachybacterium sp. MASK1Z-5, whole genome shotgun sequence.</title>
        <authorList>
            <person name="Tuo L."/>
        </authorList>
    </citation>
    <scope>NUCLEOTIDE SEQUENCE [LARGE SCALE GENOMIC DNA]</scope>
    <source>
        <strain evidence="9 10">MASK1Z-5</strain>
    </source>
</reference>
<keyword evidence="6" id="KW-0326">Glycosidase</keyword>
<dbReference type="InterPro" id="IPR057739">
    <property type="entry name" value="Glyco_hydro_29_N"/>
</dbReference>
<evidence type="ECO:0000313" key="10">
    <source>
        <dbReference type="Proteomes" id="UP000612352"/>
    </source>
</evidence>
<dbReference type="PANTHER" id="PTHR10030">
    <property type="entry name" value="ALPHA-L-FUCOSIDASE"/>
    <property type="match status" value="1"/>
</dbReference>
<dbReference type="PRINTS" id="PR00741">
    <property type="entry name" value="GLHYDRLASE29"/>
</dbReference>
<name>A0ABS1BED8_9MICO</name>
<dbReference type="Proteomes" id="UP000612352">
    <property type="component" value="Unassembled WGS sequence"/>
</dbReference>
<sequence>MSDDVHPESPQRPVPPLQPSDPLRPTTEQLAWQREGLGVFFHVGVNTFAGLEWSDGTLSPGIFDPTDLDADEWVRTAHDLGAAYVVLTAKHHDGFCLWPTATTDYSVRASPWRQGRGDLVAEVAAACERWGLGLGLYLSPWDRHAPEYADPARYDAFYLAQLRELCTGYGPLHELWFDGAGSAGREYDWEAIGDLVDELQPGAMVFNMGRATIRWVGNEDGLASDPVEYVTTSADLNNYDDDVIETAAPRYLPPECDVSLRDGWFWQEGEQPKSLPHLLAIHDRSIGLGANLLLNIPPDRRGRIDPADASRVSELAGALHARFGSPIPARCEPASAVLRLPGPTTFDHVELREHLEDGQRIRRHRILDAEGRELAAGGTVGVRRIHRLAAPVTAEVLQLEIEGEGAALDAACVHDARGTVVPDLSGSRRAPTTAPDGPLPE</sequence>
<feature type="compositionally biased region" description="Pro residues" evidence="7">
    <location>
        <begin position="10"/>
        <end position="19"/>
    </location>
</feature>
<evidence type="ECO:0000259" key="8">
    <source>
        <dbReference type="Pfam" id="PF01120"/>
    </source>
</evidence>
<gene>
    <name evidence="9" type="ORF">I8D64_16325</name>
</gene>
<keyword evidence="10" id="KW-1185">Reference proteome</keyword>
<evidence type="ECO:0000256" key="3">
    <source>
        <dbReference type="ARBA" id="ARBA00012662"/>
    </source>
</evidence>
<feature type="region of interest" description="Disordered" evidence="7">
    <location>
        <begin position="421"/>
        <end position="441"/>
    </location>
</feature>
<organism evidence="9 10">
    <name type="scientific">Brachybacterium halotolerans</name>
    <dbReference type="NCBI Taxonomy" id="2795215"/>
    <lineage>
        <taxon>Bacteria</taxon>
        <taxon>Bacillati</taxon>
        <taxon>Actinomycetota</taxon>
        <taxon>Actinomycetes</taxon>
        <taxon>Micrococcales</taxon>
        <taxon>Dermabacteraceae</taxon>
        <taxon>Brachybacterium</taxon>
    </lineage>
</organism>
<feature type="domain" description="Glycoside hydrolase family 29 N-terminal" evidence="8">
    <location>
        <begin position="62"/>
        <end position="316"/>
    </location>
</feature>
<feature type="region of interest" description="Disordered" evidence="7">
    <location>
        <begin position="1"/>
        <end position="24"/>
    </location>
</feature>
<dbReference type="EC" id="3.2.1.51" evidence="3"/>
<dbReference type="RefSeq" id="WP_200503856.1">
    <property type="nucleotide sequence ID" value="NZ_JAEDAJ010000016.1"/>
</dbReference>
<dbReference type="EMBL" id="JAEDAJ010000016">
    <property type="protein sequence ID" value="MBK0332969.1"/>
    <property type="molecule type" value="Genomic_DNA"/>
</dbReference>
<accession>A0ABS1BED8</accession>
<evidence type="ECO:0000256" key="6">
    <source>
        <dbReference type="ARBA" id="ARBA00023295"/>
    </source>
</evidence>
<evidence type="ECO:0000256" key="4">
    <source>
        <dbReference type="ARBA" id="ARBA00022729"/>
    </source>
</evidence>